<evidence type="ECO:0000313" key="4">
    <source>
        <dbReference type="EMBL" id="EGG15889.1"/>
    </source>
</evidence>
<protein>
    <recommendedName>
        <fullName evidence="3">EGF-like domain-containing protein</fullName>
    </recommendedName>
</protein>
<keyword evidence="5" id="KW-1185">Reference proteome</keyword>
<keyword evidence="2" id="KW-0812">Transmembrane</keyword>
<dbReference type="PROSITE" id="PS50026">
    <property type="entry name" value="EGF_3"/>
    <property type="match status" value="1"/>
</dbReference>
<keyword evidence="1" id="KW-0245">EGF-like domain</keyword>
<feature type="transmembrane region" description="Helical" evidence="2">
    <location>
        <begin position="1104"/>
        <end position="1126"/>
    </location>
</feature>
<dbReference type="Gene3D" id="2.10.25.10">
    <property type="entry name" value="Laminin"/>
    <property type="match status" value="1"/>
</dbReference>
<evidence type="ECO:0000256" key="1">
    <source>
        <dbReference type="PROSITE-ProRule" id="PRU00076"/>
    </source>
</evidence>
<dbReference type="RefSeq" id="XP_004352214.1">
    <property type="nucleotide sequence ID" value="XM_004352162.1"/>
</dbReference>
<dbReference type="EMBL" id="GL883025">
    <property type="protein sequence ID" value="EGG15889.1"/>
    <property type="molecule type" value="Genomic_DNA"/>
</dbReference>
<dbReference type="InterPro" id="IPR032675">
    <property type="entry name" value="LRR_dom_sf"/>
</dbReference>
<dbReference type="STRING" id="1054147.F4Q7Y9"/>
<keyword evidence="2" id="KW-0472">Membrane</keyword>
<dbReference type="SUPFAM" id="SSF52058">
    <property type="entry name" value="L domain-like"/>
    <property type="match status" value="1"/>
</dbReference>
<dbReference type="Pfam" id="PF22933">
    <property type="entry name" value="ComC_SSD"/>
    <property type="match status" value="1"/>
</dbReference>
<feature type="domain" description="EGF-like" evidence="3">
    <location>
        <begin position="691"/>
        <end position="724"/>
    </location>
</feature>
<keyword evidence="2" id="KW-1133">Transmembrane helix</keyword>
<dbReference type="OrthoDB" id="442731at2759"/>
<evidence type="ECO:0000313" key="5">
    <source>
        <dbReference type="Proteomes" id="UP000007797"/>
    </source>
</evidence>
<sequence length="1151" mass="126968">MSIVNYRVYVLVPHLFNEIIYYLLTIPSLIIHYIYYFFIYESSSLVNSAIWIIRQYSSTIQENEAAICSSGNFICSTGTPRHITKIIFQTFDIAMTGLVPDPLLTEFDFPEVDEIQLTALLNVRLPNTNILNLIKNMPLLGRLSILSDASVTLIPDGFVLALPALKIFHIESVYVIQDMIPFNFGPVVEEVIFSIQGTVTFDATIAHTNLNALSISMQLTSPLAITITDQAFPVLQTLGMIVISTDHTFSLTLGARPTDLNFQSFLAKSSNLIFNYPDSVAVSILGPLVTISPPLIDFINLRSLLISGANYTEFPLAEYPESLQSLASTHGNLTTIPNIPFKNVQLMQFQNNKLQDIPWNIFTSGNPNIILDVRYNPTLVTTTIPQSFCKNSLRINGCPSITNLPDCFKCYKNDPSIIQTDIVVDPSFICPISFYTTTILTVGGLGEISGENIGFGNNMMGNGISLNPIIPNSRLRYYDTSGQSGPARTVTLSLNNNYPDYQYDFSVLEVGISLGASSLGLTQLPSETCRFYVFIHLINPTLPHTVKINHDIDCVITSTLAPTSMLYCNTVGYYFAQGQNITFTVSNAHYSVDSYFILQNYFPSNVELYILDTLSIIGTRYAFNGYFGASASMSDVVVSFNGDISACSVTWLNESRVECTQAKTLKYGMKAITVSIYGFSSNTIFANLTTPQSECLNTGCSGHGSCDINGTCICDTGYYSVKCSEKYPTFRSGSYDLNDRKLISIYGDFGPFNQTIVSITLNSTDCQVTSKSQTLINCTLVSEPTDGLALVRLTVDNSTNNGNNWIYFKPSSQSSGSGSDSDGSGGELTCPFNCYGHGQCINGKCKCDTGYSSIDNCLTKTSNHTNTPNTTSPTTSFDIDGIDFQFEMIAIQEIDTDDNIINQVLTNSWNSTLSLDNQTQTTTVNYQLNNSDTTALVTATISFSQQPRDIQFGSQLLHIDANSIKLSVNISNWTFNTFLTTLRVIFKTTINNDQSIEFDCQDVNIDTLSYDQLSNSIQYLRVVKDNIQFTGRFIDYVLSDGRPTFSKTSIINKTASLEDQSQSTILIGISMPQCQSCSLDPDFTPLLIDKSDDSGCSKSNTWRIIVGVVVGVFGAVAIAVGSIILIKKKRVTKRHNKNMQQKLARMSLQYK</sequence>
<gene>
    <name evidence="4" type="ORF">DFA_09558</name>
</gene>
<proteinExistence type="predicted"/>
<dbReference type="PROSITE" id="PS01186">
    <property type="entry name" value="EGF_2"/>
    <property type="match status" value="1"/>
</dbReference>
<name>F4Q7Y9_CACFS</name>
<dbReference type="KEGG" id="dfa:DFA_09558"/>
<dbReference type="Gene3D" id="3.80.10.10">
    <property type="entry name" value="Ribonuclease Inhibitor"/>
    <property type="match status" value="1"/>
</dbReference>
<dbReference type="GeneID" id="14868055"/>
<evidence type="ECO:0000259" key="3">
    <source>
        <dbReference type="PROSITE" id="PS50026"/>
    </source>
</evidence>
<dbReference type="InterPro" id="IPR000742">
    <property type="entry name" value="EGF"/>
</dbReference>
<comment type="caution">
    <text evidence="1">Lacks conserved residue(s) required for the propagation of feature annotation.</text>
</comment>
<dbReference type="AlphaFoldDB" id="F4Q7Y9"/>
<dbReference type="PANTHER" id="PTHR24032:SF16">
    <property type="entry name" value="EGF-LIKE DOMAIN-CONTAINING PROTEIN"/>
    <property type="match status" value="1"/>
</dbReference>
<dbReference type="InterPro" id="IPR053331">
    <property type="entry name" value="EGF-like_comC"/>
</dbReference>
<keyword evidence="1" id="KW-1015">Disulfide bond</keyword>
<organism evidence="4 5">
    <name type="scientific">Cavenderia fasciculata</name>
    <name type="common">Slime mold</name>
    <name type="synonym">Dictyostelium fasciculatum</name>
    <dbReference type="NCBI Taxonomy" id="261658"/>
    <lineage>
        <taxon>Eukaryota</taxon>
        <taxon>Amoebozoa</taxon>
        <taxon>Evosea</taxon>
        <taxon>Eumycetozoa</taxon>
        <taxon>Dictyostelia</taxon>
        <taxon>Acytosteliales</taxon>
        <taxon>Cavenderiaceae</taxon>
        <taxon>Cavenderia</taxon>
    </lineage>
</organism>
<evidence type="ECO:0000256" key="2">
    <source>
        <dbReference type="SAM" id="Phobius"/>
    </source>
</evidence>
<feature type="transmembrane region" description="Helical" evidence="2">
    <location>
        <begin position="20"/>
        <end position="38"/>
    </location>
</feature>
<accession>F4Q7Y9</accession>
<dbReference type="Proteomes" id="UP000007797">
    <property type="component" value="Unassembled WGS sequence"/>
</dbReference>
<dbReference type="PANTHER" id="PTHR24032">
    <property type="entry name" value="EGF-LIKE DOMAIN-CONTAINING PROTEIN-RELATED-RELATED"/>
    <property type="match status" value="1"/>
</dbReference>
<feature type="disulfide bond" evidence="1">
    <location>
        <begin position="714"/>
        <end position="723"/>
    </location>
</feature>
<reference evidence="5" key="1">
    <citation type="journal article" date="2011" name="Genome Res.">
        <title>Phylogeny-wide analysis of social amoeba genomes highlights ancient origins for complex intercellular communication.</title>
        <authorList>
            <person name="Heidel A.J."/>
            <person name="Lawal H.M."/>
            <person name="Felder M."/>
            <person name="Schilde C."/>
            <person name="Helps N.R."/>
            <person name="Tunggal B."/>
            <person name="Rivero F."/>
            <person name="John U."/>
            <person name="Schleicher M."/>
            <person name="Eichinger L."/>
            <person name="Platzer M."/>
            <person name="Noegel A.A."/>
            <person name="Schaap P."/>
            <person name="Gloeckner G."/>
        </authorList>
    </citation>
    <scope>NUCLEOTIDE SEQUENCE [LARGE SCALE GENOMIC DNA]</scope>
    <source>
        <strain evidence="5">SH3</strain>
    </source>
</reference>
<dbReference type="InterPro" id="IPR054484">
    <property type="entry name" value="ComC_SSD"/>
</dbReference>